<organism evidence="2 3">
    <name type="scientific">Bacteroides thetaiotaomicron</name>
    <dbReference type="NCBI Taxonomy" id="818"/>
    <lineage>
        <taxon>Bacteria</taxon>
        <taxon>Pseudomonadati</taxon>
        <taxon>Bacteroidota</taxon>
        <taxon>Bacteroidia</taxon>
        <taxon>Bacteroidales</taxon>
        <taxon>Bacteroidaceae</taxon>
        <taxon>Bacteroides</taxon>
    </lineage>
</organism>
<evidence type="ECO:0008006" key="4">
    <source>
        <dbReference type="Google" id="ProtNLM"/>
    </source>
</evidence>
<gene>
    <name evidence="2" type="ORF">KQP59_00330</name>
</gene>
<dbReference type="Proteomes" id="UP001156216">
    <property type="component" value="Chromosome"/>
</dbReference>
<name>A0AA46UBI3_BACT4</name>
<feature type="compositionally biased region" description="Basic and acidic residues" evidence="1">
    <location>
        <begin position="12"/>
        <end position="27"/>
    </location>
</feature>
<evidence type="ECO:0000313" key="2">
    <source>
        <dbReference type="EMBL" id="UYU71593.1"/>
    </source>
</evidence>
<dbReference type="AlphaFoldDB" id="A0AA46UBI3"/>
<feature type="region of interest" description="Disordered" evidence="1">
    <location>
        <begin position="1"/>
        <end position="33"/>
    </location>
</feature>
<protein>
    <recommendedName>
        <fullName evidence="4">Lipoprotein-associated type-17 domain-containing protein</fullName>
    </recommendedName>
</protein>
<reference evidence="2" key="1">
    <citation type="submission" date="2021-06" db="EMBL/GenBank/DDBJ databases">
        <title>Interrogation of the integrated mobile genetic elements in gut-associated Bacteroides with a consensus prediction approach.</title>
        <authorList>
            <person name="Campbell D.E."/>
            <person name="Leigh J.R."/>
            <person name="Kim T."/>
            <person name="England W."/>
            <person name="Whitaker R.J."/>
            <person name="Degnan P.H."/>
        </authorList>
    </citation>
    <scope>NUCLEOTIDE SEQUENCE</scope>
    <source>
        <strain evidence="2">VPI-BTDOT2</strain>
    </source>
</reference>
<evidence type="ECO:0000256" key="1">
    <source>
        <dbReference type="SAM" id="MobiDB-lite"/>
    </source>
</evidence>
<evidence type="ECO:0000313" key="3">
    <source>
        <dbReference type="Proteomes" id="UP001156216"/>
    </source>
</evidence>
<sequence length="439" mass="50567">MLLVACGENDPIESRNRHPRQQEESHSEQSGSVPAVAKEDVAAYFRFDMSRDINVALGLVEAQKETLQINGKMIKITEAVVKRKDYQKGSFVLYVTGTVNGSPFKNEFTFTGFVSKPDDYQMVNGAQAEWKANADYYAKLDFDSFYRLHKVNMFTIENLGRLVDFYSINVGGEKYLFTLEDLEKTVLEDIKYEQNQLSFYLRYNNSRSKKRISLLFDKNKYYEGKVTVNTDFIKQKYMRGIYENPSLFNGHIFSYDESAYAVEISTTLKEKSDTGNMLTLHLSMYAKGNGGLLLAEFDKIFTGFKPLSELKNELIAYSTPDLHEFVKNKLKNSNYGDVKNKFSNSIDRWIQYVEFVIKDHDSLQWEKNKWSKNVLNGLFSSVKDIYLDNVRFELNSAQLKEIGGKRFLYIVFQMIGANDLVLTSDAILFNMSIHIPSSL</sequence>
<dbReference type="EMBL" id="CP083681">
    <property type="protein sequence ID" value="UYU71593.1"/>
    <property type="molecule type" value="Genomic_DNA"/>
</dbReference>
<accession>A0AA46UBI3</accession>
<proteinExistence type="predicted"/>